<comment type="caution">
    <text evidence="2">The sequence shown here is derived from an EMBL/GenBank/DDBJ whole genome shotgun (WGS) entry which is preliminary data.</text>
</comment>
<evidence type="ECO:0000256" key="1">
    <source>
        <dbReference type="SAM" id="Phobius"/>
    </source>
</evidence>
<feature type="transmembrane region" description="Helical" evidence="1">
    <location>
        <begin position="6"/>
        <end position="28"/>
    </location>
</feature>
<sequence length="117" mass="12750">MESVLYALKVFLTIVIAVVLFSSFLVFLPKTVEAFPFGGQASIVRPCFNQAIYAMLGPPRGGPFIWTGKTKTYLFGPPSHAGQWLLGLAGAPYFCIVKIQPLTVWPGTHIIMMGSSQ</sequence>
<keyword evidence="1" id="KW-0472">Membrane</keyword>
<evidence type="ECO:0000313" key="3">
    <source>
        <dbReference type="Proteomes" id="UP000230706"/>
    </source>
</evidence>
<evidence type="ECO:0000313" key="2">
    <source>
        <dbReference type="EMBL" id="PIR86419.1"/>
    </source>
</evidence>
<protein>
    <submittedName>
        <fullName evidence="2">Uncharacterized protein</fullName>
    </submittedName>
</protein>
<reference evidence="3" key="1">
    <citation type="submission" date="2017-09" db="EMBL/GenBank/DDBJ databases">
        <title>Depth-based differentiation of microbial function through sediment-hosted aquifers and enrichment of novel symbionts in the deep terrestrial subsurface.</title>
        <authorList>
            <person name="Probst A.J."/>
            <person name="Ladd B."/>
            <person name="Jarett J.K."/>
            <person name="Geller-Mcgrath D.E."/>
            <person name="Sieber C.M.K."/>
            <person name="Emerson J.B."/>
            <person name="Anantharaman K."/>
            <person name="Thomas B.C."/>
            <person name="Malmstrom R."/>
            <person name="Stieglmeier M."/>
            <person name="Klingl A."/>
            <person name="Woyke T."/>
            <person name="Ryan C.M."/>
            <person name="Banfield J.F."/>
        </authorList>
    </citation>
    <scope>NUCLEOTIDE SEQUENCE [LARGE SCALE GENOMIC DNA]</scope>
</reference>
<dbReference type="EMBL" id="PFBF01000020">
    <property type="protein sequence ID" value="PIR86419.1"/>
    <property type="molecule type" value="Genomic_DNA"/>
</dbReference>
<gene>
    <name evidence="2" type="ORF">COU13_01015</name>
</gene>
<keyword evidence="1" id="KW-0812">Transmembrane</keyword>
<name>A0A2H0UJ43_9BACT</name>
<dbReference type="Proteomes" id="UP000230706">
    <property type="component" value="Unassembled WGS sequence"/>
</dbReference>
<proteinExistence type="predicted"/>
<dbReference type="AlphaFoldDB" id="A0A2H0UJ43"/>
<keyword evidence="1" id="KW-1133">Transmembrane helix</keyword>
<organism evidence="2 3">
    <name type="scientific">Candidatus Kaiserbacteria bacterium CG10_big_fil_rev_8_21_14_0_10_43_70</name>
    <dbReference type="NCBI Taxonomy" id="1974605"/>
    <lineage>
        <taxon>Bacteria</taxon>
        <taxon>Candidatus Kaiseribacteriota</taxon>
    </lineage>
</organism>
<accession>A0A2H0UJ43</accession>